<dbReference type="PROSITE" id="PS51186">
    <property type="entry name" value="GNAT"/>
    <property type="match status" value="1"/>
</dbReference>
<dbReference type="SUPFAM" id="SSF55729">
    <property type="entry name" value="Acyl-CoA N-acyltransferases (Nat)"/>
    <property type="match status" value="1"/>
</dbReference>
<dbReference type="EMBL" id="JACIDS010000001">
    <property type="protein sequence ID" value="MBB3929808.1"/>
    <property type="molecule type" value="Genomic_DNA"/>
</dbReference>
<name>A0A840AKB3_9HYPH</name>
<evidence type="ECO:0000313" key="2">
    <source>
        <dbReference type="EMBL" id="MBB3929808.1"/>
    </source>
</evidence>
<feature type="domain" description="N-acetyltransferase" evidence="1">
    <location>
        <begin position="2"/>
        <end position="149"/>
    </location>
</feature>
<dbReference type="Proteomes" id="UP000553963">
    <property type="component" value="Unassembled WGS sequence"/>
</dbReference>
<protein>
    <submittedName>
        <fullName evidence="2">Putative acetyltransferase</fullName>
        <ecNumber evidence="2">2.3.1.-</ecNumber>
    </submittedName>
</protein>
<gene>
    <name evidence="2" type="ORF">GGR25_000827</name>
</gene>
<reference evidence="2 3" key="1">
    <citation type="submission" date="2020-08" db="EMBL/GenBank/DDBJ databases">
        <title>Genomic Encyclopedia of Type Strains, Phase IV (KMG-IV): sequencing the most valuable type-strain genomes for metagenomic binning, comparative biology and taxonomic classification.</title>
        <authorList>
            <person name="Goeker M."/>
        </authorList>
    </citation>
    <scope>NUCLEOTIDE SEQUENCE [LARGE SCALE GENOMIC DNA]</scope>
    <source>
        <strain evidence="2 3">DSM 25966</strain>
    </source>
</reference>
<dbReference type="PANTHER" id="PTHR43617">
    <property type="entry name" value="L-AMINO ACID N-ACETYLTRANSFERASE"/>
    <property type="match status" value="1"/>
</dbReference>
<dbReference type="Gene3D" id="3.40.630.30">
    <property type="match status" value="1"/>
</dbReference>
<accession>A0A840AKB3</accession>
<sequence>MLTIRPETPQDAAVIRALTNTAFASAPVSAGTEAAIIDALRDAGALALSLVATEKGEIVGHVAFSPVHIDAAVGDWFGIGPISVRPDRQRAGIGSALMREGLRQIHERGAAGCVLVGDPAYYGRFGFVHDPELRLGDVPPPYLQRLAFHDGEPKGEVHFHEAFAVH</sequence>
<dbReference type="CDD" id="cd04301">
    <property type="entry name" value="NAT_SF"/>
    <property type="match status" value="1"/>
</dbReference>
<keyword evidence="3" id="KW-1185">Reference proteome</keyword>
<organism evidence="2 3">
    <name type="scientific">Kaistia hirudinis</name>
    <dbReference type="NCBI Taxonomy" id="1293440"/>
    <lineage>
        <taxon>Bacteria</taxon>
        <taxon>Pseudomonadati</taxon>
        <taxon>Pseudomonadota</taxon>
        <taxon>Alphaproteobacteria</taxon>
        <taxon>Hyphomicrobiales</taxon>
        <taxon>Kaistiaceae</taxon>
        <taxon>Kaistia</taxon>
    </lineage>
</organism>
<dbReference type="AlphaFoldDB" id="A0A840AKB3"/>
<keyword evidence="2" id="KW-0012">Acyltransferase</keyword>
<keyword evidence="2" id="KW-0808">Transferase</keyword>
<dbReference type="EC" id="2.3.1.-" evidence="2"/>
<dbReference type="InterPro" id="IPR050276">
    <property type="entry name" value="MshD_Acetyltransferase"/>
</dbReference>
<dbReference type="GO" id="GO:0016747">
    <property type="term" value="F:acyltransferase activity, transferring groups other than amino-acyl groups"/>
    <property type="evidence" value="ECO:0007669"/>
    <property type="project" value="InterPro"/>
</dbReference>
<proteinExistence type="predicted"/>
<comment type="caution">
    <text evidence="2">The sequence shown here is derived from an EMBL/GenBank/DDBJ whole genome shotgun (WGS) entry which is preliminary data.</text>
</comment>
<dbReference type="Pfam" id="PF13527">
    <property type="entry name" value="Acetyltransf_9"/>
    <property type="match status" value="1"/>
</dbReference>
<dbReference type="PANTHER" id="PTHR43617:SF2">
    <property type="entry name" value="UPF0039 PROTEIN SLL0451"/>
    <property type="match status" value="1"/>
</dbReference>
<dbReference type="InterPro" id="IPR000182">
    <property type="entry name" value="GNAT_dom"/>
</dbReference>
<evidence type="ECO:0000259" key="1">
    <source>
        <dbReference type="PROSITE" id="PS51186"/>
    </source>
</evidence>
<dbReference type="RefSeq" id="WP_183397427.1">
    <property type="nucleotide sequence ID" value="NZ_JACIDS010000001.1"/>
</dbReference>
<evidence type="ECO:0000313" key="3">
    <source>
        <dbReference type="Proteomes" id="UP000553963"/>
    </source>
</evidence>
<dbReference type="InterPro" id="IPR016181">
    <property type="entry name" value="Acyl_CoA_acyltransferase"/>
</dbReference>